<accession>K3WCT6</accession>
<dbReference type="STRING" id="431595.K3WCT6"/>
<dbReference type="VEuPathDB" id="FungiDB:PYU1_G002774"/>
<keyword evidence="1" id="KW-0472">Membrane</keyword>
<dbReference type="PANTHER" id="PTHR35895:SF1">
    <property type="entry name" value="LIPID-BINDING SERUM GLYCOPROTEIN C-TERMINAL DOMAIN-CONTAINING PROTEIN"/>
    <property type="match status" value="1"/>
</dbReference>
<dbReference type="InterPro" id="IPR046368">
    <property type="entry name" value="Tag1"/>
</dbReference>
<dbReference type="eggNOG" id="ENOG502SNEY">
    <property type="taxonomic scope" value="Eukaryota"/>
</dbReference>
<reference evidence="2" key="3">
    <citation type="submission" date="2015-02" db="UniProtKB">
        <authorList>
            <consortium name="EnsemblProtists"/>
        </authorList>
    </citation>
    <scope>IDENTIFICATION</scope>
    <source>
        <strain evidence="2">DAOM BR144</strain>
    </source>
</reference>
<feature type="transmembrane region" description="Helical" evidence="1">
    <location>
        <begin position="66"/>
        <end position="94"/>
    </location>
</feature>
<keyword evidence="1" id="KW-0812">Transmembrane</keyword>
<dbReference type="InParanoid" id="K3WCT6"/>
<reference evidence="3" key="2">
    <citation type="submission" date="2010-04" db="EMBL/GenBank/DDBJ databases">
        <authorList>
            <person name="Buell R."/>
            <person name="Hamilton J."/>
            <person name="Hostetler J."/>
        </authorList>
    </citation>
    <scope>NUCLEOTIDE SEQUENCE [LARGE SCALE GENOMIC DNA]</scope>
    <source>
        <strain evidence="3">DAOM:BR144</strain>
    </source>
</reference>
<name>K3WCT6_GLOUD</name>
<dbReference type="GO" id="GO:0016020">
    <property type="term" value="C:membrane"/>
    <property type="evidence" value="ECO:0007669"/>
    <property type="project" value="TreeGrafter"/>
</dbReference>
<dbReference type="AlphaFoldDB" id="K3WCT6"/>
<dbReference type="PANTHER" id="PTHR35895">
    <property type="entry name" value="CHROMOSOME 16, WHOLE GENOME SHOTGUN SEQUENCE"/>
    <property type="match status" value="1"/>
</dbReference>
<protein>
    <submittedName>
        <fullName evidence="2">Uncharacterized protein</fullName>
    </submittedName>
</protein>
<keyword evidence="1" id="KW-1133">Transmembrane helix</keyword>
<dbReference type="Pfam" id="PF12505">
    <property type="entry name" value="DUF3712"/>
    <property type="match status" value="1"/>
</dbReference>
<reference evidence="3" key="1">
    <citation type="journal article" date="2010" name="Genome Biol.">
        <title>Genome sequence of the necrotrophic plant pathogen Pythium ultimum reveals original pathogenicity mechanisms and effector repertoire.</title>
        <authorList>
            <person name="Levesque C.A."/>
            <person name="Brouwer H."/>
            <person name="Cano L."/>
            <person name="Hamilton J.P."/>
            <person name="Holt C."/>
            <person name="Huitema E."/>
            <person name="Raffaele S."/>
            <person name="Robideau G.P."/>
            <person name="Thines M."/>
            <person name="Win J."/>
            <person name="Zerillo M.M."/>
            <person name="Beakes G.W."/>
            <person name="Boore J.L."/>
            <person name="Busam D."/>
            <person name="Dumas B."/>
            <person name="Ferriera S."/>
            <person name="Fuerstenberg S.I."/>
            <person name="Gachon C.M."/>
            <person name="Gaulin E."/>
            <person name="Govers F."/>
            <person name="Grenville-Briggs L."/>
            <person name="Horner N."/>
            <person name="Hostetler J."/>
            <person name="Jiang R.H."/>
            <person name="Johnson J."/>
            <person name="Krajaejun T."/>
            <person name="Lin H."/>
            <person name="Meijer H.J."/>
            <person name="Moore B."/>
            <person name="Morris P."/>
            <person name="Phuntmart V."/>
            <person name="Puiu D."/>
            <person name="Shetty J."/>
            <person name="Stajich J.E."/>
            <person name="Tripathy S."/>
            <person name="Wawra S."/>
            <person name="van West P."/>
            <person name="Whitty B.R."/>
            <person name="Coutinho P.M."/>
            <person name="Henrissat B."/>
            <person name="Martin F."/>
            <person name="Thomas P.D."/>
            <person name="Tyler B.M."/>
            <person name="De Vries R.P."/>
            <person name="Kamoun S."/>
            <person name="Yandell M."/>
            <person name="Tisserat N."/>
            <person name="Buell C.R."/>
        </authorList>
    </citation>
    <scope>NUCLEOTIDE SEQUENCE</scope>
    <source>
        <strain evidence="3">DAOM:BR144</strain>
    </source>
</reference>
<evidence type="ECO:0000313" key="3">
    <source>
        <dbReference type="Proteomes" id="UP000019132"/>
    </source>
</evidence>
<evidence type="ECO:0000256" key="1">
    <source>
        <dbReference type="SAM" id="Phobius"/>
    </source>
</evidence>
<keyword evidence="3" id="KW-1185">Reference proteome</keyword>
<dbReference type="HOGENOM" id="CLU_062736_0_0_1"/>
<dbReference type="InterPro" id="IPR022185">
    <property type="entry name" value="DUF3712"/>
</dbReference>
<dbReference type="Proteomes" id="UP000019132">
    <property type="component" value="Unassembled WGS sequence"/>
</dbReference>
<dbReference type="EMBL" id="GL376628">
    <property type="status" value="NOT_ANNOTATED_CDS"/>
    <property type="molecule type" value="Genomic_DNA"/>
</dbReference>
<sequence length="386" mass="42321">MTQVNGANSPVNTDYVHHDASTPQVEKALAVTDAHDETDKEFKDPLAPTYLKTKKFFCWRLTKRRWIAAVAGSVIVSLGVLLIILWFAVAVPLFQHNADKVHLSLNYMDIVHVEKGADVRTLGTNMSVRFEHHLSIGARSDPTTVTLLYEDKPFGTVEFPELHLKTGKQEYDLVITSDLIVSDADVFAQLSEAIITQKNLTIDAHTKLKAHALGLSKGGLKFDRTLALTGMNNYVDPPNVIERMTMNSCSSSALDITINATVTNTAQLGLQGIGALNLTLYFSEDYLGYGVAMVPELGVPRGQSTQMFHIFIDATGSHLAAVQKMVKGIASGAVQFFMRGDNPYVTDVGLLQEPIKVLNMSFPYADQLDRITFTSECSLSTLVGLL</sequence>
<organism evidence="2 3">
    <name type="scientific">Globisporangium ultimum (strain ATCC 200006 / CBS 805.95 / DAOM BR144)</name>
    <name type="common">Pythium ultimum</name>
    <dbReference type="NCBI Taxonomy" id="431595"/>
    <lineage>
        <taxon>Eukaryota</taxon>
        <taxon>Sar</taxon>
        <taxon>Stramenopiles</taxon>
        <taxon>Oomycota</taxon>
        <taxon>Peronosporomycetes</taxon>
        <taxon>Pythiales</taxon>
        <taxon>Pythiaceae</taxon>
        <taxon>Globisporangium</taxon>
    </lineage>
</organism>
<evidence type="ECO:0000313" key="2">
    <source>
        <dbReference type="EnsemblProtists" id="PYU1_T002777"/>
    </source>
</evidence>
<dbReference type="EnsemblProtists" id="PYU1_T002777">
    <property type="protein sequence ID" value="PYU1_T002777"/>
    <property type="gene ID" value="PYU1_G002774"/>
</dbReference>
<proteinExistence type="predicted"/>